<dbReference type="InterPro" id="IPR041657">
    <property type="entry name" value="HTH_17"/>
</dbReference>
<reference evidence="3 4" key="1">
    <citation type="submission" date="2016-10" db="EMBL/GenBank/DDBJ databases">
        <authorList>
            <person name="de Groot N.N."/>
        </authorList>
    </citation>
    <scope>NUCLEOTIDE SEQUENCE [LARGE SCALE GENOMIC DNA]</scope>
    <source>
        <strain evidence="3 4">BH539</strain>
    </source>
</reference>
<dbReference type="Pfam" id="PF12727">
    <property type="entry name" value="PBP_like"/>
    <property type="match status" value="1"/>
</dbReference>
<keyword evidence="4" id="KW-1185">Reference proteome</keyword>
<protein>
    <submittedName>
        <fullName evidence="3">DNA binding domain-containing protein, excisionase family</fullName>
    </submittedName>
</protein>
<dbReference type="SUPFAM" id="SSF53850">
    <property type="entry name" value="Periplasmic binding protein-like II"/>
    <property type="match status" value="1"/>
</dbReference>
<dbReference type="Proteomes" id="UP000198641">
    <property type="component" value="Unassembled WGS sequence"/>
</dbReference>
<evidence type="ECO:0000313" key="4">
    <source>
        <dbReference type="Proteomes" id="UP000198641"/>
    </source>
</evidence>
<dbReference type="NCBIfam" id="TIGR01764">
    <property type="entry name" value="excise"/>
    <property type="match status" value="1"/>
</dbReference>
<evidence type="ECO:0000313" key="3">
    <source>
        <dbReference type="EMBL" id="SDG58770.1"/>
    </source>
</evidence>
<organism evidence="3 4">
    <name type="scientific">Onishia taeanensis</name>
    <dbReference type="NCBI Taxonomy" id="284577"/>
    <lineage>
        <taxon>Bacteria</taxon>
        <taxon>Pseudomonadati</taxon>
        <taxon>Pseudomonadota</taxon>
        <taxon>Gammaproteobacteria</taxon>
        <taxon>Oceanospirillales</taxon>
        <taxon>Halomonadaceae</taxon>
        <taxon>Onishia</taxon>
    </lineage>
</organism>
<evidence type="ECO:0000259" key="1">
    <source>
        <dbReference type="Pfam" id="PF12727"/>
    </source>
</evidence>
<dbReference type="STRING" id="284577.SAMN05216571_12214"/>
<accession>A0A1G7VIL5</accession>
<dbReference type="AlphaFoldDB" id="A0A1G7VIL5"/>
<name>A0A1G7VIL5_9GAMM</name>
<dbReference type="InterPro" id="IPR024370">
    <property type="entry name" value="PBP_domain"/>
</dbReference>
<dbReference type="EMBL" id="FNCI01000022">
    <property type="protein sequence ID" value="SDG58770.1"/>
    <property type="molecule type" value="Genomic_DNA"/>
</dbReference>
<dbReference type="GO" id="GO:0003677">
    <property type="term" value="F:DNA binding"/>
    <property type="evidence" value="ECO:0007669"/>
    <property type="project" value="InterPro"/>
</dbReference>
<dbReference type="PANTHER" id="PTHR38431:SF1">
    <property type="entry name" value="BLL2305 PROTEIN"/>
    <property type="match status" value="1"/>
</dbReference>
<feature type="domain" description="Helix-turn-helix" evidence="2">
    <location>
        <begin position="14"/>
        <end position="62"/>
    </location>
</feature>
<dbReference type="InterPro" id="IPR010093">
    <property type="entry name" value="SinI_DNA-bd"/>
</dbReference>
<sequence>MPIDESPTMHRHAYLTTAEAADYLRLKERKVYDLVRQGEIPCTKVTGKLLFPRQSLDLWLMSHLEGGQPGQRPIPRVLAGSQDPLLEWSLRESGSELAMLCQGSGDGVRRLLDGDALLAGVHVIDDAGGYNHPESLGLGGVRDLVMIRWARRRQGLMLPPGNPKGIDSLAALAKNDRGEAPLVARRQPGAGADRLLRFLLKRHDLTLEDLRLAPDTMLSEDDLALAVHQGQADVGLGVEAAAHRHGLDFVPLQQECFDLAMRRRSYFERPVQHLLAFAQEARFAERAAMMQGYDLTGRGKVVYNA</sequence>
<dbReference type="Gene3D" id="3.40.190.10">
    <property type="entry name" value="Periplasmic binding protein-like II"/>
    <property type="match status" value="1"/>
</dbReference>
<dbReference type="Pfam" id="PF12728">
    <property type="entry name" value="HTH_17"/>
    <property type="match status" value="1"/>
</dbReference>
<dbReference type="PANTHER" id="PTHR38431">
    <property type="entry name" value="BLL2305 PROTEIN"/>
    <property type="match status" value="1"/>
</dbReference>
<proteinExistence type="predicted"/>
<evidence type="ECO:0000259" key="2">
    <source>
        <dbReference type="Pfam" id="PF12728"/>
    </source>
</evidence>
<feature type="domain" description="PBP" evidence="1">
    <location>
        <begin position="92"/>
        <end position="278"/>
    </location>
</feature>
<gene>
    <name evidence="3" type="ORF">SAMN05216571_12214</name>
</gene>